<sequence length="314" mass="37297">MNFEIVRQTASEDFNKARNKALLNEIQNFMNPDKRRLISFNDLKKILKPKNEVYVGMKTVPIKKIVGSEGRYHDFDNHFLPRSNMLRRRWERVDQAHLSDIILPPIQLYELAGLYFVRDGNHRVSVAKAQGIEFIDAEIISLQSEIVLPTDVRPDTLVPVVIHYEKRIFYAQTNFGDITDYWDLNFTETGRYDVIYNHILVHKYFLNEQRNKQNQSEELPFNDVILSWFQTVYTPTVEVIRKYGILSEFKRRTESDIYVWLVKHWDELKQKYGANFSLDDAGKDFVQAVKKQQEGFFKRLKNFAANRFLFRKNN</sequence>
<evidence type="ECO:0000313" key="1">
    <source>
        <dbReference type="EMBL" id="CEM62629.1"/>
    </source>
</evidence>
<dbReference type="EMBL" id="CDNC01000034">
    <property type="protein sequence ID" value="CEM62629.1"/>
    <property type="molecule type" value="Genomic_DNA"/>
</dbReference>
<keyword evidence="2" id="KW-1185">Reference proteome</keyword>
<evidence type="ECO:0000313" key="2">
    <source>
        <dbReference type="Proteomes" id="UP000042527"/>
    </source>
</evidence>
<reference evidence="2" key="1">
    <citation type="submission" date="2015-01" db="EMBL/GenBank/DDBJ databases">
        <authorList>
            <person name="Manzoor Shahid"/>
            <person name="Zubair Saima"/>
        </authorList>
    </citation>
    <scope>NUCLEOTIDE SEQUENCE [LARGE SCALE GENOMIC DNA]</scope>
    <source>
        <strain evidence="2">V1</strain>
    </source>
</reference>
<dbReference type="OrthoDB" id="1100724at2"/>
<name>A0A0B7GVC6_TREPH</name>
<gene>
    <name evidence="1" type="ORF">TPHV1_40132</name>
</gene>
<dbReference type="GeneID" id="57752918"/>
<dbReference type="RefSeq" id="WP_002696518.1">
    <property type="nucleotide sequence ID" value="NZ_CDNC01000034.1"/>
</dbReference>
<accession>A0A0B7GVC6</accession>
<dbReference type="Proteomes" id="UP000042527">
    <property type="component" value="Unassembled WGS sequence"/>
</dbReference>
<proteinExistence type="predicted"/>
<dbReference type="SUPFAM" id="SSF110849">
    <property type="entry name" value="ParB/Sulfiredoxin"/>
    <property type="match status" value="1"/>
</dbReference>
<organism evidence="1 2">
    <name type="scientific">Treponema phagedenis</name>
    <dbReference type="NCBI Taxonomy" id="162"/>
    <lineage>
        <taxon>Bacteria</taxon>
        <taxon>Pseudomonadati</taxon>
        <taxon>Spirochaetota</taxon>
        <taxon>Spirochaetia</taxon>
        <taxon>Spirochaetales</taxon>
        <taxon>Treponemataceae</taxon>
        <taxon>Treponema</taxon>
    </lineage>
</organism>
<dbReference type="AlphaFoldDB" id="A0A0B7GVC6"/>
<protein>
    <submittedName>
        <fullName evidence="1">Uncharacterized protein</fullName>
    </submittedName>
</protein>
<dbReference type="InterPro" id="IPR036086">
    <property type="entry name" value="ParB/Sulfiredoxin_sf"/>
</dbReference>